<dbReference type="SUPFAM" id="SSF55136">
    <property type="entry name" value="Probable bacterial effector-binding domain"/>
    <property type="match status" value="1"/>
</dbReference>
<dbReference type="SMART" id="SM00871">
    <property type="entry name" value="AraC_E_bind"/>
    <property type="match status" value="1"/>
</dbReference>
<name>A0A7W9KQQ5_9PSEU</name>
<comment type="caution">
    <text evidence="2">The sequence shown here is derived from an EMBL/GenBank/DDBJ whole genome shotgun (WGS) entry which is preliminary data.</text>
</comment>
<protein>
    <submittedName>
        <fullName evidence="2">Effector-binding domain-containing protein</fullName>
    </submittedName>
</protein>
<accession>A0A7W9KQQ5</accession>
<sequence length="157" mass="17600">MADVRLREIPELLVLTEQRTIAAPDIKPWLMDAMGRLHKTTEEVGGRADHWFVVYHGQFTEDTPEIPVEVCAPIGRDKEGAADVPMRVEPAHQEAYVRLRKSEFVDPAQVAKAFGTVAEWVARNGYAIADAPREVYFTDFTEAADSDEVCDIAFPIK</sequence>
<evidence type="ECO:0000313" key="3">
    <source>
        <dbReference type="Proteomes" id="UP000585638"/>
    </source>
</evidence>
<dbReference type="Pfam" id="PF06445">
    <property type="entry name" value="GyrI-like"/>
    <property type="match status" value="1"/>
</dbReference>
<proteinExistence type="predicted"/>
<feature type="domain" description="AraC effector-binding" evidence="1">
    <location>
        <begin position="2"/>
        <end position="157"/>
    </location>
</feature>
<reference evidence="2 3" key="1">
    <citation type="submission" date="2020-08" db="EMBL/GenBank/DDBJ databases">
        <title>Sequencing the genomes of 1000 actinobacteria strains.</title>
        <authorList>
            <person name="Klenk H.-P."/>
        </authorList>
    </citation>
    <scope>NUCLEOTIDE SEQUENCE [LARGE SCALE GENOMIC DNA]</scope>
    <source>
        <strain evidence="2 3">DSM 43851</strain>
    </source>
</reference>
<dbReference type="AlphaFoldDB" id="A0A7W9KQQ5"/>
<dbReference type="Gene3D" id="3.20.80.10">
    <property type="entry name" value="Regulatory factor, effector binding domain"/>
    <property type="match status" value="1"/>
</dbReference>
<gene>
    <name evidence="2" type="ORF">BJ998_007450</name>
</gene>
<dbReference type="RefSeq" id="WP_184867938.1">
    <property type="nucleotide sequence ID" value="NZ_BAAAWY010000101.1"/>
</dbReference>
<evidence type="ECO:0000259" key="1">
    <source>
        <dbReference type="SMART" id="SM00871"/>
    </source>
</evidence>
<dbReference type="Proteomes" id="UP000585638">
    <property type="component" value="Unassembled WGS sequence"/>
</dbReference>
<dbReference type="InterPro" id="IPR010499">
    <property type="entry name" value="AraC_E-bd"/>
</dbReference>
<organism evidence="2 3">
    <name type="scientific">Kutzneria kofuensis</name>
    <dbReference type="NCBI Taxonomy" id="103725"/>
    <lineage>
        <taxon>Bacteria</taxon>
        <taxon>Bacillati</taxon>
        <taxon>Actinomycetota</taxon>
        <taxon>Actinomycetes</taxon>
        <taxon>Pseudonocardiales</taxon>
        <taxon>Pseudonocardiaceae</taxon>
        <taxon>Kutzneria</taxon>
    </lineage>
</organism>
<keyword evidence="3" id="KW-1185">Reference proteome</keyword>
<dbReference type="EMBL" id="JACHIR010000001">
    <property type="protein sequence ID" value="MBB5896254.1"/>
    <property type="molecule type" value="Genomic_DNA"/>
</dbReference>
<dbReference type="InterPro" id="IPR029442">
    <property type="entry name" value="GyrI-like"/>
</dbReference>
<dbReference type="InterPro" id="IPR011256">
    <property type="entry name" value="Reg_factor_effector_dom_sf"/>
</dbReference>
<evidence type="ECO:0000313" key="2">
    <source>
        <dbReference type="EMBL" id="MBB5896254.1"/>
    </source>
</evidence>